<dbReference type="EMBL" id="CP003422">
    <property type="protein sequence ID" value="AFH60675.2"/>
    <property type="molecule type" value="Genomic_DNA"/>
</dbReference>
<keyword evidence="2" id="KW-1133">Transmembrane helix</keyword>
<proteinExistence type="predicted"/>
<keyword evidence="1" id="KW-0175">Coiled coil</keyword>
<feature type="coiled-coil region" evidence="1">
    <location>
        <begin position="47"/>
        <end position="81"/>
    </location>
</feature>
<protein>
    <recommendedName>
        <fullName evidence="3">Sporulation membrane protein YtrI C-terminal domain-containing protein</fullName>
    </recommendedName>
</protein>
<evidence type="ECO:0000313" key="4">
    <source>
        <dbReference type="EMBL" id="AFH60675.2"/>
    </source>
</evidence>
<evidence type="ECO:0000259" key="3">
    <source>
        <dbReference type="Pfam" id="PF26347"/>
    </source>
</evidence>
<feature type="domain" description="Sporulation membrane protein YtrI C-terminal" evidence="3">
    <location>
        <begin position="84"/>
        <end position="170"/>
    </location>
</feature>
<gene>
    <name evidence="4" type="ORF">B2K_08085</name>
</gene>
<keyword evidence="2" id="KW-0812">Transmembrane</keyword>
<accession>I0BE78</accession>
<organism evidence="4 5">
    <name type="scientific">Paenibacillus mucilaginosus K02</name>
    <dbReference type="NCBI Taxonomy" id="997761"/>
    <lineage>
        <taxon>Bacteria</taxon>
        <taxon>Bacillati</taxon>
        <taxon>Bacillota</taxon>
        <taxon>Bacilli</taxon>
        <taxon>Bacillales</taxon>
        <taxon>Paenibacillaceae</taxon>
        <taxon>Paenibacillus</taxon>
    </lineage>
</organism>
<dbReference type="Pfam" id="PF26347">
    <property type="entry name" value="YtrI_sporulation"/>
    <property type="match status" value="1"/>
</dbReference>
<dbReference type="KEGG" id="pmw:B2K_08085"/>
<dbReference type="InterPro" id="IPR058620">
    <property type="entry name" value="YtrI_C"/>
</dbReference>
<dbReference type="HOGENOM" id="CLU_121900_0_0_9"/>
<dbReference type="Proteomes" id="UP000007392">
    <property type="component" value="Chromosome"/>
</dbReference>
<reference evidence="4 5" key="1">
    <citation type="submission" date="2013-06" db="EMBL/GenBank/DDBJ databases">
        <title>Complete genome sequence of Paenibacillus mucilaginosus K02.</title>
        <authorList>
            <person name="Xiao B."/>
            <person name="Sun L."/>
            <person name="Xiao L."/>
            <person name="Lian B."/>
        </authorList>
    </citation>
    <scope>NUCLEOTIDE SEQUENCE [LARGE SCALE GENOMIC DNA]</scope>
    <source>
        <strain evidence="4 5">K02</strain>
    </source>
</reference>
<feature type="transmembrane region" description="Helical" evidence="2">
    <location>
        <begin position="21"/>
        <end position="43"/>
    </location>
</feature>
<keyword evidence="2" id="KW-0472">Membrane</keyword>
<evidence type="ECO:0000256" key="2">
    <source>
        <dbReference type="SAM" id="Phobius"/>
    </source>
</evidence>
<sequence length="178" mass="20501">MDLRHRSRPVKVPPPGFFSSYMRAIGLLVSGMIIGAALFLSIYNQRLNMVIVENRKLHAQKDELEGEIADLKKTKNQQTTINRLNVFVVSEEGTPFDTLTESELRKRVNSDLKKVVIGRKISDFAAMPEVYESILKEKPYLGVLDRDYMVLGVRWIVLTQTELKVWVTIKEWKRLPTP</sequence>
<dbReference type="AlphaFoldDB" id="I0BE78"/>
<evidence type="ECO:0000256" key="1">
    <source>
        <dbReference type="SAM" id="Coils"/>
    </source>
</evidence>
<evidence type="ECO:0000313" key="5">
    <source>
        <dbReference type="Proteomes" id="UP000007392"/>
    </source>
</evidence>
<name>I0BE78_9BACL</name>